<sequence length="91" mass="10830">MRLRFRSLGFILYACYYHYGFWVVTDRRSTMGFYFFLGESLISRRSKNTELEYRALADTSQELIWLRWILSDMGAPQLSPTLLWCDNNSAI</sequence>
<accession>A0AA38TQD5</accession>
<evidence type="ECO:0000313" key="1">
    <source>
        <dbReference type="EMBL" id="KAJ9561213.1"/>
    </source>
</evidence>
<comment type="caution">
    <text evidence="1">The sequence shown here is derived from an EMBL/GenBank/DDBJ whole genome shotgun (WGS) entry which is preliminary data.</text>
</comment>
<dbReference type="Proteomes" id="UP001172457">
    <property type="component" value="Chromosome 2"/>
</dbReference>
<evidence type="ECO:0000313" key="2">
    <source>
        <dbReference type="Proteomes" id="UP001172457"/>
    </source>
</evidence>
<dbReference type="EMBL" id="JARYMX010000002">
    <property type="protein sequence ID" value="KAJ9561213.1"/>
    <property type="molecule type" value="Genomic_DNA"/>
</dbReference>
<reference evidence="1" key="1">
    <citation type="submission" date="2023-03" db="EMBL/GenBank/DDBJ databases">
        <title>Chromosome-scale reference genome and RAD-based genetic map of yellow starthistle (Centaurea solstitialis) reveal putative structural variation and QTLs associated with invader traits.</title>
        <authorList>
            <person name="Reatini B."/>
            <person name="Cang F.A."/>
            <person name="Jiang Q."/>
            <person name="Mckibben M.T.W."/>
            <person name="Barker M.S."/>
            <person name="Rieseberg L.H."/>
            <person name="Dlugosch K.M."/>
        </authorList>
    </citation>
    <scope>NUCLEOTIDE SEQUENCE</scope>
    <source>
        <strain evidence="1">CAN-66</strain>
        <tissue evidence="1">Leaf</tissue>
    </source>
</reference>
<proteinExistence type="predicted"/>
<dbReference type="AlphaFoldDB" id="A0AA38TQD5"/>
<dbReference type="PANTHER" id="PTHR11439">
    <property type="entry name" value="GAG-POL-RELATED RETROTRANSPOSON"/>
    <property type="match status" value="1"/>
</dbReference>
<gene>
    <name evidence="1" type="ORF">OSB04_006373</name>
</gene>
<protein>
    <submittedName>
        <fullName evidence="1">Uncharacterized protein</fullName>
    </submittedName>
</protein>
<keyword evidence="2" id="KW-1185">Reference proteome</keyword>
<dbReference type="PANTHER" id="PTHR11439:SF461">
    <property type="entry name" value="OS10G0432200 PROTEIN"/>
    <property type="match status" value="1"/>
</dbReference>
<organism evidence="1 2">
    <name type="scientific">Centaurea solstitialis</name>
    <name type="common">yellow star-thistle</name>
    <dbReference type="NCBI Taxonomy" id="347529"/>
    <lineage>
        <taxon>Eukaryota</taxon>
        <taxon>Viridiplantae</taxon>
        <taxon>Streptophyta</taxon>
        <taxon>Embryophyta</taxon>
        <taxon>Tracheophyta</taxon>
        <taxon>Spermatophyta</taxon>
        <taxon>Magnoliopsida</taxon>
        <taxon>eudicotyledons</taxon>
        <taxon>Gunneridae</taxon>
        <taxon>Pentapetalae</taxon>
        <taxon>asterids</taxon>
        <taxon>campanulids</taxon>
        <taxon>Asterales</taxon>
        <taxon>Asteraceae</taxon>
        <taxon>Carduoideae</taxon>
        <taxon>Cardueae</taxon>
        <taxon>Centaureinae</taxon>
        <taxon>Centaurea</taxon>
    </lineage>
</organism>
<name>A0AA38TQD5_9ASTR</name>
<dbReference type="CDD" id="cd09272">
    <property type="entry name" value="RNase_HI_RT_Ty1"/>
    <property type="match status" value="1"/>
</dbReference>